<feature type="region of interest" description="Disordered" evidence="5">
    <location>
        <begin position="1"/>
        <end position="20"/>
    </location>
</feature>
<keyword evidence="9" id="KW-1185">Reference proteome</keyword>
<evidence type="ECO:0000256" key="2">
    <source>
        <dbReference type="ARBA" id="ARBA00022692"/>
    </source>
</evidence>
<comment type="caution">
    <text evidence="8">The sequence shown here is derived from an EMBL/GenBank/DDBJ whole genome shotgun (WGS) entry which is preliminary data.</text>
</comment>
<keyword evidence="4 6" id="KW-0472">Membrane</keyword>
<comment type="subcellular location">
    <subcellularLocation>
        <location evidence="1">Endomembrane system</location>
        <topology evidence="1">Multi-pass membrane protein</topology>
    </subcellularLocation>
</comment>
<feature type="transmembrane region" description="Helical" evidence="6">
    <location>
        <begin position="65"/>
        <end position="84"/>
    </location>
</feature>
<evidence type="ECO:0000256" key="4">
    <source>
        <dbReference type="ARBA" id="ARBA00023136"/>
    </source>
</evidence>
<name>A0A848L2E5_9ACTN</name>
<dbReference type="GO" id="GO:0012505">
    <property type="term" value="C:endomembrane system"/>
    <property type="evidence" value="ECO:0007669"/>
    <property type="project" value="UniProtKB-SubCell"/>
</dbReference>
<dbReference type="InterPro" id="IPR003807">
    <property type="entry name" value="DUF202"/>
</dbReference>
<sequence length="128" mass="13182">MSTNRRSSPADGEPTQVPPGSVDARFTLAAERTVLAWIRTALGLLAGGVGLIYVSPEIAHPAIKYTLGIFMVLLGSAVAVTGGLRWRKTTRSMAGHGPMPASTAVFLLIGAIVVLACALVITLALSGV</sequence>
<evidence type="ECO:0000313" key="8">
    <source>
        <dbReference type="EMBL" id="NMO04909.1"/>
    </source>
</evidence>
<evidence type="ECO:0000256" key="1">
    <source>
        <dbReference type="ARBA" id="ARBA00004127"/>
    </source>
</evidence>
<accession>A0A848L2E5</accession>
<gene>
    <name evidence="8" type="ORF">HH308_27155</name>
</gene>
<keyword evidence="2 6" id="KW-0812">Transmembrane</keyword>
<feature type="transmembrane region" description="Helical" evidence="6">
    <location>
        <begin position="34"/>
        <end position="53"/>
    </location>
</feature>
<dbReference type="Proteomes" id="UP000550729">
    <property type="component" value="Unassembled WGS sequence"/>
</dbReference>
<keyword evidence="3 6" id="KW-1133">Transmembrane helix</keyword>
<proteinExistence type="predicted"/>
<evidence type="ECO:0000259" key="7">
    <source>
        <dbReference type="Pfam" id="PF02656"/>
    </source>
</evidence>
<protein>
    <submittedName>
        <fullName evidence="8">DUF202 domain-containing protein</fullName>
    </submittedName>
</protein>
<evidence type="ECO:0000313" key="9">
    <source>
        <dbReference type="Proteomes" id="UP000550729"/>
    </source>
</evidence>
<evidence type="ECO:0000256" key="6">
    <source>
        <dbReference type="SAM" id="Phobius"/>
    </source>
</evidence>
<organism evidence="8 9">
    <name type="scientific">Gordonia asplenii</name>
    <dbReference type="NCBI Taxonomy" id="2725283"/>
    <lineage>
        <taxon>Bacteria</taxon>
        <taxon>Bacillati</taxon>
        <taxon>Actinomycetota</taxon>
        <taxon>Actinomycetes</taxon>
        <taxon>Mycobacteriales</taxon>
        <taxon>Gordoniaceae</taxon>
        <taxon>Gordonia</taxon>
    </lineage>
</organism>
<reference evidence="8 9" key="1">
    <citation type="submission" date="2020-04" db="EMBL/GenBank/DDBJ databases">
        <title>Gordonia sp. nov. TBRC 11910.</title>
        <authorList>
            <person name="Suriyachadkun C."/>
        </authorList>
    </citation>
    <scope>NUCLEOTIDE SEQUENCE [LARGE SCALE GENOMIC DNA]</scope>
    <source>
        <strain evidence="8 9">TBRC 11910</strain>
    </source>
</reference>
<dbReference type="Pfam" id="PF02656">
    <property type="entry name" value="DUF202"/>
    <property type="match status" value="1"/>
</dbReference>
<evidence type="ECO:0000256" key="5">
    <source>
        <dbReference type="SAM" id="MobiDB-lite"/>
    </source>
</evidence>
<dbReference type="AlphaFoldDB" id="A0A848L2E5"/>
<feature type="domain" description="DUF202" evidence="7">
    <location>
        <begin position="25"/>
        <end position="91"/>
    </location>
</feature>
<evidence type="ECO:0000256" key="3">
    <source>
        <dbReference type="ARBA" id="ARBA00022989"/>
    </source>
</evidence>
<feature type="transmembrane region" description="Helical" evidence="6">
    <location>
        <begin position="105"/>
        <end position="125"/>
    </location>
</feature>
<dbReference type="EMBL" id="JABBNB010000044">
    <property type="protein sequence ID" value="NMO04909.1"/>
    <property type="molecule type" value="Genomic_DNA"/>
</dbReference>